<keyword evidence="1" id="KW-0812">Transmembrane</keyword>
<dbReference type="AlphaFoldDB" id="A0A7W7K2G2"/>
<evidence type="ECO:0000313" key="2">
    <source>
        <dbReference type="EMBL" id="MBB4839834.1"/>
    </source>
</evidence>
<reference evidence="2 3" key="1">
    <citation type="submission" date="2020-08" db="EMBL/GenBank/DDBJ databases">
        <title>Functional genomics of gut bacteria from endangered species of beetles.</title>
        <authorList>
            <person name="Carlos-Shanley C."/>
        </authorList>
    </citation>
    <scope>NUCLEOTIDE SEQUENCE [LARGE SCALE GENOMIC DNA]</scope>
    <source>
        <strain evidence="2 3">S00224</strain>
    </source>
</reference>
<evidence type="ECO:0000256" key="1">
    <source>
        <dbReference type="SAM" id="Phobius"/>
    </source>
</evidence>
<organism evidence="2 3">
    <name type="scientific">Sphingomonas kyeonggiensis</name>
    <dbReference type="NCBI Taxonomy" id="1268553"/>
    <lineage>
        <taxon>Bacteria</taxon>
        <taxon>Pseudomonadati</taxon>
        <taxon>Pseudomonadota</taxon>
        <taxon>Alphaproteobacteria</taxon>
        <taxon>Sphingomonadales</taxon>
        <taxon>Sphingomonadaceae</taxon>
        <taxon>Sphingomonas</taxon>
    </lineage>
</organism>
<evidence type="ECO:0000313" key="3">
    <source>
        <dbReference type="Proteomes" id="UP000575241"/>
    </source>
</evidence>
<accession>A0A7W7K2G2</accession>
<keyword evidence="1" id="KW-1133">Transmembrane helix</keyword>
<keyword evidence="1" id="KW-0472">Membrane</keyword>
<name>A0A7W7K2G2_9SPHN</name>
<dbReference type="EMBL" id="JACHLN010000003">
    <property type="protein sequence ID" value="MBB4839834.1"/>
    <property type="molecule type" value="Genomic_DNA"/>
</dbReference>
<protein>
    <submittedName>
        <fullName evidence="2">Uncharacterized protein</fullName>
    </submittedName>
</protein>
<feature type="transmembrane region" description="Helical" evidence="1">
    <location>
        <begin position="153"/>
        <end position="172"/>
    </location>
</feature>
<sequence>MGTRYTMLREAVANLAASAEAQVSYLDSSFSGLTGGKSAEAYGNFELAMEFDDSFVAVGHMLEFGEVSQDEIDALQTLDELLSCWSGPSNEDFWVREALFEDPRWQAIRSRAAEVLALLPDEARESDYTRSLTVGKPATNGPFRYRYVPTMRAFLIVIAALAFAFDVMTVSTLIDPPVIFAIEMACVVGWAMVIWRVRPLAAVPWIGLATGPFVLYGPLRWLLFNWCLLVGQCVA</sequence>
<proteinExistence type="predicted"/>
<keyword evidence="3" id="KW-1185">Reference proteome</keyword>
<dbReference type="Proteomes" id="UP000575241">
    <property type="component" value="Unassembled WGS sequence"/>
</dbReference>
<dbReference type="RefSeq" id="WP_184168375.1">
    <property type="nucleotide sequence ID" value="NZ_JACHLN010000003.1"/>
</dbReference>
<feature type="transmembrane region" description="Helical" evidence="1">
    <location>
        <begin position="178"/>
        <end position="195"/>
    </location>
</feature>
<comment type="caution">
    <text evidence="2">The sequence shown here is derived from an EMBL/GenBank/DDBJ whole genome shotgun (WGS) entry which is preliminary data.</text>
</comment>
<gene>
    <name evidence="2" type="ORF">HNP52_002926</name>
</gene>
<feature type="transmembrane region" description="Helical" evidence="1">
    <location>
        <begin position="202"/>
        <end position="219"/>
    </location>
</feature>